<dbReference type="InterPro" id="IPR015168">
    <property type="entry name" value="SsuA/THI5"/>
</dbReference>
<accession>A0A7W6IQK7</accession>
<feature type="chain" id="PRO_5030673663" evidence="1">
    <location>
        <begin position="25"/>
        <end position="342"/>
    </location>
</feature>
<reference evidence="3 4" key="1">
    <citation type="submission" date="2020-08" db="EMBL/GenBank/DDBJ databases">
        <title>Genomic Encyclopedia of Type Strains, Phase IV (KMG-IV): sequencing the most valuable type-strain genomes for metagenomic binning, comparative biology and taxonomic classification.</title>
        <authorList>
            <person name="Goeker M."/>
        </authorList>
    </citation>
    <scope>NUCLEOTIDE SEQUENCE [LARGE SCALE GENOMIC DNA]</scope>
    <source>
        <strain evidence="3 4">DSM 23447</strain>
    </source>
</reference>
<evidence type="ECO:0000259" key="2">
    <source>
        <dbReference type="Pfam" id="PF09084"/>
    </source>
</evidence>
<evidence type="ECO:0000313" key="4">
    <source>
        <dbReference type="Proteomes" id="UP000547011"/>
    </source>
</evidence>
<protein>
    <submittedName>
        <fullName evidence="3">NitT/TauT family transport system substrate-binding protein</fullName>
    </submittedName>
</protein>
<dbReference type="Gene3D" id="3.40.190.10">
    <property type="entry name" value="Periplasmic binding protein-like II"/>
    <property type="match status" value="2"/>
</dbReference>
<dbReference type="Pfam" id="PF09084">
    <property type="entry name" value="NMT1"/>
    <property type="match status" value="1"/>
</dbReference>
<sequence length="342" mass="35688">MPSKLTRLLAPFVILGAFSVCAMAQSDAPFRLIVTHLEPPLVPNSVMDLAETLGYFDQEGVNVELVRVQQTPSALAALQAGEGEMANIGVDALLQAIAAGATDLRAVTSPNKALPFLIAAKDEITSVEDLAGARFGVGRIGSLDYSLSSLVLDSMGANIDQSQIVALGQPNVRAQALAAGQIDATTMSIGTWLSLPDTTGLHVLVDQEAYFTAAPLVNKVNAVPGNVLAERPDDVAAVIRALIRISRDVAADPQVWVEGMAGALPNVDAAVLDALVASFATSWSVNGGMSADELAYTADWLFGTEDFSTATPLALEDWVSFVPADAALATLGTVEDMDPADR</sequence>
<dbReference type="RefSeq" id="WP_183312597.1">
    <property type="nucleotide sequence ID" value="NZ_JACIEW010000011.1"/>
</dbReference>
<dbReference type="Proteomes" id="UP000547011">
    <property type="component" value="Unassembled WGS sequence"/>
</dbReference>
<dbReference type="SUPFAM" id="SSF53850">
    <property type="entry name" value="Periplasmic binding protein-like II"/>
    <property type="match status" value="1"/>
</dbReference>
<keyword evidence="1" id="KW-0732">Signal</keyword>
<proteinExistence type="predicted"/>
<feature type="signal peptide" evidence="1">
    <location>
        <begin position="1"/>
        <end position="24"/>
    </location>
</feature>
<dbReference type="EMBL" id="JACIEW010000011">
    <property type="protein sequence ID" value="MBB4053854.1"/>
    <property type="molecule type" value="Genomic_DNA"/>
</dbReference>
<dbReference type="PANTHER" id="PTHR30024">
    <property type="entry name" value="ALIPHATIC SULFONATES-BINDING PROTEIN-RELATED"/>
    <property type="match status" value="1"/>
</dbReference>
<evidence type="ECO:0000313" key="3">
    <source>
        <dbReference type="EMBL" id="MBB4053854.1"/>
    </source>
</evidence>
<feature type="domain" description="SsuA/THI5-like" evidence="2">
    <location>
        <begin position="49"/>
        <end position="254"/>
    </location>
</feature>
<comment type="caution">
    <text evidence="3">The sequence shown here is derived from an EMBL/GenBank/DDBJ whole genome shotgun (WGS) entry which is preliminary data.</text>
</comment>
<keyword evidence="4" id="KW-1185">Reference proteome</keyword>
<gene>
    <name evidence="3" type="ORF">GGR20_003521</name>
</gene>
<dbReference type="AlphaFoldDB" id="A0A7W6IQK7"/>
<name>A0A7W6IQK7_9HYPH</name>
<organism evidence="3 4">
    <name type="scientific">Devosia subaequoris</name>
    <dbReference type="NCBI Taxonomy" id="395930"/>
    <lineage>
        <taxon>Bacteria</taxon>
        <taxon>Pseudomonadati</taxon>
        <taxon>Pseudomonadota</taxon>
        <taxon>Alphaproteobacteria</taxon>
        <taxon>Hyphomicrobiales</taxon>
        <taxon>Devosiaceae</taxon>
        <taxon>Devosia</taxon>
    </lineage>
</organism>
<evidence type="ECO:0000256" key="1">
    <source>
        <dbReference type="SAM" id="SignalP"/>
    </source>
</evidence>